<evidence type="ECO:0000256" key="4">
    <source>
        <dbReference type="ARBA" id="ARBA00023054"/>
    </source>
</evidence>
<evidence type="ECO:0000313" key="10">
    <source>
        <dbReference type="Proteomes" id="UP000515140"/>
    </source>
</evidence>
<organism evidence="10 11">
    <name type="scientific">Phascolarctos cinereus</name>
    <name type="common">Koala</name>
    <dbReference type="NCBI Taxonomy" id="38626"/>
    <lineage>
        <taxon>Eukaryota</taxon>
        <taxon>Metazoa</taxon>
        <taxon>Chordata</taxon>
        <taxon>Craniata</taxon>
        <taxon>Vertebrata</taxon>
        <taxon>Euteleostomi</taxon>
        <taxon>Mammalia</taxon>
        <taxon>Metatheria</taxon>
        <taxon>Diprotodontia</taxon>
        <taxon>Phascolarctidae</taxon>
        <taxon>Phascolarctos</taxon>
    </lineage>
</organism>
<gene>
    <name evidence="11" type="primary">TRIM42</name>
</gene>
<dbReference type="GO" id="GO:0061630">
    <property type="term" value="F:ubiquitin protein ligase activity"/>
    <property type="evidence" value="ECO:0007669"/>
    <property type="project" value="TreeGrafter"/>
</dbReference>
<dbReference type="InterPro" id="IPR003961">
    <property type="entry name" value="FN3_dom"/>
</dbReference>
<accession>A0A6P5K9X5</accession>
<dbReference type="FunCoup" id="A0A6P5K9X5">
    <property type="interactions" value="46"/>
</dbReference>
<dbReference type="InterPro" id="IPR013083">
    <property type="entry name" value="Znf_RING/FYVE/PHD"/>
</dbReference>
<dbReference type="GO" id="GO:0008270">
    <property type="term" value="F:zinc ion binding"/>
    <property type="evidence" value="ECO:0007669"/>
    <property type="project" value="UniProtKB-KW"/>
</dbReference>
<evidence type="ECO:0000259" key="9">
    <source>
        <dbReference type="PROSITE" id="PS51262"/>
    </source>
</evidence>
<dbReference type="InterPro" id="IPR001841">
    <property type="entry name" value="Znf_RING"/>
</dbReference>
<dbReference type="InParanoid" id="A0A6P5K9X5"/>
<keyword evidence="1" id="KW-0479">Metal-binding</keyword>
<evidence type="ECO:0000256" key="3">
    <source>
        <dbReference type="ARBA" id="ARBA00022833"/>
    </source>
</evidence>
<name>A0A6P5K9X5_PHACI</name>
<keyword evidence="2 5" id="KW-0863">Zinc-finger</keyword>
<dbReference type="InterPro" id="IPR017907">
    <property type="entry name" value="Znf_RING_CS"/>
</dbReference>
<dbReference type="Gene3D" id="3.30.40.10">
    <property type="entry name" value="Zinc/RING finger domain, C3HC4 (zinc finger)"/>
    <property type="match status" value="1"/>
</dbReference>
<evidence type="ECO:0000256" key="1">
    <source>
        <dbReference type="ARBA" id="ARBA00022723"/>
    </source>
</evidence>
<dbReference type="SMART" id="SM00336">
    <property type="entry name" value="BBOX"/>
    <property type="match status" value="2"/>
</dbReference>
<keyword evidence="10" id="KW-1185">Reference proteome</keyword>
<dbReference type="Gene3D" id="3.30.160.60">
    <property type="entry name" value="Classic Zinc Finger"/>
    <property type="match status" value="1"/>
</dbReference>
<dbReference type="PROSITE" id="PS50089">
    <property type="entry name" value="ZF_RING_2"/>
    <property type="match status" value="1"/>
</dbReference>
<dbReference type="Gene3D" id="2.60.40.10">
    <property type="entry name" value="Immunoglobulins"/>
    <property type="match status" value="1"/>
</dbReference>
<reference evidence="11" key="1">
    <citation type="submission" date="2025-08" db="UniProtKB">
        <authorList>
            <consortium name="RefSeq"/>
        </authorList>
    </citation>
    <scope>IDENTIFICATION</scope>
    <source>
        <tissue evidence="11">Spleen</tissue>
    </source>
</reference>
<keyword evidence="4" id="KW-0175">Coiled coil</keyword>
<evidence type="ECO:0000259" key="8">
    <source>
        <dbReference type="PROSITE" id="PS50853"/>
    </source>
</evidence>
<dbReference type="Pfam" id="PF00041">
    <property type="entry name" value="fn3"/>
    <property type="match status" value="1"/>
</dbReference>
<feature type="domain" description="RING-type" evidence="6">
    <location>
        <begin position="139"/>
        <end position="185"/>
    </location>
</feature>
<dbReference type="PROSITE" id="PS00518">
    <property type="entry name" value="ZF_RING_1"/>
    <property type="match status" value="1"/>
</dbReference>
<dbReference type="SUPFAM" id="SSF57850">
    <property type="entry name" value="RING/U-box"/>
    <property type="match status" value="1"/>
</dbReference>
<feature type="domain" description="B box-type" evidence="7">
    <location>
        <begin position="277"/>
        <end position="318"/>
    </location>
</feature>
<dbReference type="GO" id="GO:0005654">
    <property type="term" value="C:nucleoplasm"/>
    <property type="evidence" value="ECO:0007669"/>
    <property type="project" value="TreeGrafter"/>
</dbReference>
<dbReference type="SUPFAM" id="SSF49265">
    <property type="entry name" value="Fibronectin type III"/>
    <property type="match status" value="1"/>
</dbReference>
<sequence>MEEATCLCSPCCPWEVILPRSCMCLCMKFLLTTERNCTCFPCPYEDDGRCQFCHCTCSDSPNCHWCCCSCANDPIFKCCCVCPKGKSSCHFYNARCYYHIPFSAESPWSIFNSRFLWKNASCDSLIAKTHSGLVQHLVCPICGKLRVHSYMLPCRHSVCERCLQRIQATADITECFFIFNCPICQRCHCLPNNKVVMPENYLRSRLTRRYMQQNNFLTWRFDRALNPAYCQVCRDYRQAYKHCIACRMNLCVDCLRNMHSDPLMQDHLFTEATNQEQEEKFCFYHPNNKITEYCWNDHELLCQICKCIHHDGHEIISLVDACSELSAALFSAIANFKSVRYEIDNDLIEFNILKNGVKVNKEAKRKVIRGGFIRLRHILQEKEKSFMEQLENLEGCRQKEIEKYVCTTTLRVKEMDGLIEFCKEALKETGQVAFLQSAKSLVNQIEEGIQNTYRPDPQLKVDCMEALHLNFTDLANGLHALFPVQQQRESSSGDYSPNPYPVHSEMMITRKVTFSTQNFSNQQIFQHSYSSQSLPGSPCEKGRTNIEIYGRTQSISTPRNTEGFFTYWVAPTEGQNCWSTPEGTKVQTYSSFHNWYITNERNLKVPGLIVIYQTLVYPRAAKIYWTCPTEDVDYFEMEFYELVVYPPNNVQTELCGHIRDIQQQNLELHNLTPGTEYLFKVRGVNENGPGEWSNVCKVVTPDGRGKSRAKWGLLKNIQSVFQKHF</sequence>
<dbReference type="Pfam" id="PF00643">
    <property type="entry name" value="zf-B_box"/>
    <property type="match status" value="1"/>
</dbReference>
<protein>
    <submittedName>
        <fullName evidence="11">Tripartite motif-containing protein 42 isoform X1</fullName>
    </submittedName>
</protein>
<evidence type="ECO:0000259" key="7">
    <source>
        <dbReference type="PROSITE" id="PS50119"/>
    </source>
</evidence>
<dbReference type="SUPFAM" id="SSF57845">
    <property type="entry name" value="B-box zinc-binding domain"/>
    <property type="match status" value="1"/>
</dbReference>
<proteinExistence type="predicted"/>
<evidence type="ECO:0000313" key="11">
    <source>
        <dbReference type="RefSeq" id="XP_020841799.1"/>
    </source>
</evidence>
<dbReference type="PROSITE" id="PS51262">
    <property type="entry name" value="COS"/>
    <property type="match status" value="1"/>
</dbReference>
<dbReference type="RefSeq" id="XP_020841799.1">
    <property type="nucleotide sequence ID" value="XM_020986140.1"/>
</dbReference>
<dbReference type="PANTHER" id="PTHR25462:SF299">
    <property type="entry name" value="E3 UBIQUITIN-PROTEIN LIGASE TRIM56"/>
    <property type="match status" value="1"/>
</dbReference>
<dbReference type="GeneID" id="110208229"/>
<dbReference type="GO" id="GO:0045087">
    <property type="term" value="P:innate immune response"/>
    <property type="evidence" value="ECO:0007669"/>
    <property type="project" value="TreeGrafter"/>
</dbReference>
<dbReference type="CTD" id="287015"/>
<feature type="domain" description="COS" evidence="9">
    <location>
        <begin position="426"/>
        <end position="484"/>
    </location>
</feature>
<dbReference type="CDD" id="cd00063">
    <property type="entry name" value="FN3"/>
    <property type="match status" value="1"/>
</dbReference>
<dbReference type="PROSITE" id="PS50853">
    <property type="entry name" value="FN3"/>
    <property type="match status" value="1"/>
</dbReference>
<dbReference type="GO" id="GO:0060340">
    <property type="term" value="P:positive regulation of type I interferon-mediated signaling pathway"/>
    <property type="evidence" value="ECO:0007669"/>
    <property type="project" value="TreeGrafter"/>
</dbReference>
<dbReference type="InterPro" id="IPR000315">
    <property type="entry name" value="Znf_B-box"/>
</dbReference>
<dbReference type="InterPro" id="IPR047153">
    <property type="entry name" value="TRIM45/56/19-like"/>
</dbReference>
<feature type="domain" description="Fibronectin type-III" evidence="8">
    <location>
        <begin position="605"/>
        <end position="703"/>
    </location>
</feature>
<dbReference type="InterPro" id="IPR017903">
    <property type="entry name" value="COS_domain"/>
</dbReference>
<dbReference type="AlphaFoldDB" id="A0A6P5K9X5"/>
<keyword evidence="3" id="KW-0862">Zinc</keyword>
<evidence type="ECO:0000259" key="6">
    <source>
        <dbReference type="PROSITE" id="PS50089"/>
    </source>
</evidence>
<dbReference type="KEGG" id="pcw:110208229"/>
<dbReference type="InterPro" id="IPR036116">
    <property type="entry name" value="FN3_sf"/>
</dbReference>
<evidence type="ECO:0000256" key="5">
    <source>
        <dbReference type="PROSITE-ProRule" id="PRU00024"/>
    </source>
</evidence>
<dbReference type="InterPro" id="IPR013783">
    <property type="entry name" value="Ig-like_fold"/>
</dbReference>
<dbReference type="SMART" id="SM00060">
    <property type="entry name" value="FN3"/>
    <property type="match status" value="1"/>
</dbReference>
<dbReference type="PROSITE" id="PS50119">
    <property type="entry name" value="ZF_BBOX"/>
    <property type="match status" value="1"/>
</dbReference>
<dbReference type="Proteomes" id="UP000515140">
    <property type="component" value="Unplaced"/>
</dbReference>
<dbReference type="PANTHER" id="PTHR25462">
    <property type="entry name" value="BONUS, ISOFORM C-RELATED"/>
    <property type="match status" value="1"/>
</dbReference>
<evidence type="ECO:0000256" key="2">
    <source>
        <dbReference type="ARBA" id="ARBA00022771"/>
    </source>
</evidence>